<protein>
    <recommendedName>
        <fullName evidence="3">Peroxiredoxin family protein</fullName>
    </recommendedName>
</protein>
<name>A0A832W052_9EURY</name>
<dbReference type="PANTHER" id="PTHR34655:SF2">
    <property type="entry name" value="PEROXIREDOXIN FAMILY PROTEIN"/>
    <property type="match status" value="1"/>
</dbReference>
<accession>A0A832W052</accession>
<gene>
    <name evidence="1" type="ORF">HA299_05695</name>
</gene>
<dbReference type="Proteomes" id="UP000600363">
    <property type="component" value="Unassembled WGS sequence"/>
</dbReference>
<dbReference type="InterPro" id="IPR027396">
    <property type="entry name" value="DsrEFH-like"/>
</dbReference>
<dbReference type="InterPro" id="IPR032836">
    <property type="entry name" value="DsrE2-like"/>
</dbReference>
<evidence type="ECO:0000313" key="1">
    <source>
        <dbReference type="EMBL" id="HIH70084.1"/>
    </source>
</evidence>
<organism evidence="1 2">
    <name type="scientific">Methermicoccus shengliensis</name>
    <dbReference type="NCBI Taxonomy" id="660064"/>
    <lineage>
        <taxon>Archaea</taxon>
        <taxon>Methanobacteriati</taxon>
        <taxon>Methanobacteriota</taxon>
        <taxon>Stenosarchaea group</taxon>
        <taxon>Methanomicrobia</taxon>
        <taxon>Methanosarcinales</taxon>
        <taxon>Methermicoccaceae</taxon>
        <taxon>Methermicoccus</taxon>
    </lineage>
</organism>
<dbReference type="Pfam" id="PF13686">
    <property type="entry name" value="DrsE_2"/>
    <property type="match status" value="1"/>
</dbReference>
<dbReference type="Gene3D" id="3.40.1260.10">
    <property type="entry name" value="DsrEFH-like"/>
    <property type="match status" value="1"/>
</dbReference>
<sequence>MVGIIVHSGEWDKIYHAMSIAALNVAMGEDVVMFFSYWALERLRHPDDVECGDAHKNELIRRALLEGEIKPLEYMAALGRELSEVMDTRSGSFEVMACSGSMQILGISEDELPEWVSSVSELSAFFAKAKPPVIFV</sequence>
<reference evidence="1" key="1">
    <citation type="journal article" date="2020" name="bioRxiv">
        <title>A rank-normalized archaeal taxonomy based on genome phylogeny resolves widespread incomplete and uneven classifications.</title>
        <authorList>
            <person name="Rinke C."/>
            <person name="Chuvochina M."/>
            <person name="Mussig A.J."/>
            <person name="Chaumeil P.-A."/>
            <person name="Waite D.W."/>
            <person name="Whitman W.B."/>
            <person name="Parks D.H."/>
            <person name="Hugenholtz P."/>
        </authorList>
    </citation>
    <scope>NUCLEOTIDE SEQUENCE</scope>
    <source>
        <strain evidence="1">UBA12518</strain>
    </source>
</reference>
<dbReference type="EMBL" id="DUIH01000021">
    <property type="protein sequence ID" value="HIH70084.1"/>
    <property type="molecule type" value="Genomic_DNA"/>
</dbReference>
<evidence type="ECO:0000313" key="2">
    <source>
        <dbReference type="Proteomes" id="UP000600363"/>
    </source>
</evidence>
<dbReference type="SUPFAM" id="SSF75169">
    <property type="entry name" value="DsrEFH-like"/>
    <property type="match status" value="1"/>
</dbReference>
<dbReference type="PANTHER" id="PTHR34655">
    <property type="entry name" value="CONSERVED WITHIN P. AEROPHILUM"/>
    <property type="match status" value="1"/>
</dbReference>
<dbReference type="AlphaFoldDB" id="A0A832W052"/>
<comment type="caution">
    <text evidence="1">The sequence shown here is derived from an EMBL/GenBank/DDBJ whole genome shotgun (WGS) entry which is preliminary data.</text>
</comment>
<dbReference type="RefSeq" id="WP_042686492.1">
    <property type="nucleotide sequence ID" value="NZ_DUIH01000021.1"/>
</dbReference>
<evidence type="ECO:0008006" key="3">
    <source>
        <dbReference type="Google" id="ProtNLM"/>
    </source>
</evidence>
<proteinExistence type="predicted"/>